<feature type="non-terminal residue" evidence="1">
    <location>
        <position position="1"/>
    </location>
</feature>
<reference evidence="1 2" key="1">
    <citation type="submission" date="2021-04" db="EMBL/GenBank/DDBJ databases">
        <title>Whole genome sequence analysis of a thiophenic sulfur metabolizing bacteria.</title>
        <authorList>
            <person name="Akhtar N."/>
            <person name="Akram J."/>
            <person name="Aslam A."/>
        </authorList>
    </citation>
    <scope>NUCLEOTIDE SEQUENCE [LARGE SCALE GENOMIC DNA]</scope>
    <source>
        <strain evidence="1 2">3OW</strain>
    </source>
</reference>
<accession>A0ABS5NL88</accession>
<dbReference type="RefSeq" id="WP_212555821.1">
    <property type="nucleotide sequence ID" value="NZ_JAGXOE010000817.1"/>
</dbReference>
<gene>
    <name evidence="1" type="ORF">KFZ73_27890</name>
</gene>
<dbReference type="Proteomes" id="UP000676853">
    <property type="component" value="Unassembled WGS sequence"/>
</dbReference>
<keyword evidence="2" id="KW-1185">Reference proteome</keyword>
<organism evidence="1 2">
    <name type="scientific">Tsukamurella paurometabola</name>
    <name type="common">Corynebacterium paurometabolum</name>
    <dbReference type="NCBI Taxonomy" id="2061"/>
    <lineage>
        <taxon>Bacteria</taxon>
        <taxon>Bacillati</taxon>
        <taxon>Actinomycetota</taxon>
        <taxon>Actinomycetes</taxon>
        <taxon>Mycobacteriales</taxon>
        <taxon>Tsukamurellaceae</taxon>
        <taxon>Tsukamurella</taxon>
    </lineage>
</organism>
<evidence type="ECO:0000313" key="2">
    <source>
        <dbReference type="Proteomes" id="UP000676853"/>
    </source>
</evidence>
<protein>
    <submittedName>
        <fullName evidence="1">Uncharacterized protein</fullName>
    </submittedName>
</protein>
<sequence length="65" mass="6778">LDLLALVKVRRARGGILGRSVVPGTALVRSERGGGEVEGEGHDRDVDVAVQIGSAACRDREVILG</sequence>
<evidence type="ECO:0000313" key="1">
    <source>
        <dbReference type="EMBL" id="MBS4105044.1"/>
    </source>
</evidence>
<name>A0ABS5NL88_TSUPA</name>
<comment type="caution">
    <text evidence="1">The sequence shown here is derived from an EMBL/GenBank/DDBJ whole genome shotgun (WGS) entry which is preliminary data.</text>
</comment>
<dbReference type="EMBL" id="JAGXOE010000817">
    <property type="protein sequence ID" value="MBS4105044.1"/>
    <property type="molecule type" value="Genomic_DNA"/>
</dbReference>
<proteinExistence type="predicted"/>